<sequence length="164" mass="18101">MASFNDKLEAFSIELFKINAIKFGEYKTKVGLMTPVYCDLRIIVSHPKLMEALAALIAEYIQKIKNINILCGVPYTALPIATVVSIKTCIPMVMRRKEAKDYGTKKLIEGDYKDGDNCLIVEDVVTSGSSILETVRDLEDIGIKCSDAIVLLNREQGGAKILGK</sequence>
<evidence type="ECO:0000256" key="4">
    <source>
        <dbReference type="ARBA" id="ARBA00022679"/>
    </source>
</evidence>
<dbReference type="EC" id="2.4.2.10" evidence="2"/>
<keyword evidence="8" id="KW-1185">Reference proteome</keyword>
<dbReference type="HAMAP" id="MF_01208">
    <property type="entry name" value="PyrE"/>
    <property type="match status" value="1"/>
</dbReference>
<dbReference type="InterPro" id="IPR004467">
    <property type="entry name" value="Or_phspho_trans_dom"/>
</dbReference>
<evidence type="ECO:0000313" key="8">
    <source>
        <dbReference type="Proteomes" id="UP001162164"/>
    </source>
</evidence>
<accession>A0ABQ9J0J3</accession>
<evidence type="ECO:0000259" key="6">
    <source>
        <dbReference type="Pfam" id="PF00156"/>
    </source>
</evidence>
<gene>
    <name evidence="7" type="ORF">NQ317_017606</name>
</gene>
<evidence type="ECO:0000256" key="2">
    <source>
        <dbReference type="ARBA" id="ARBA00011971"/>
    </source>
</evidence>
<dbReference type="PANTHER" id="PTHR19278:SF9">
    <property type="entry name" value="URIDINE 5'-MONOPHOSPHATE SYNTHASE"/>
    <property type="match status" value="1"/>
</dbReference>
<evidence type="ECO:0000256" key="1">
    <source>
        <dbReference type="ARBA" id="ARBA00004889"/>
    </source>
</evidence>
<dbReference type="InterPro" id="IPR029057">
    <property type="entry name" value="PRTase-like"/>
</dbReference>
<comment type="pathway">
    <text evidence="1">Pyrimidine metabolism; UMP biosynthesis via de novo pathway; UMP from orotate: step 1/2.</text>
</comment>
<evidence type="ECO:0000313" key="7">
    <source>
        <dbReference type="EMBL" id="KAJ8970244.1"/>
    </source>
</evidence>
<keyword evidence="4" id="KW-0808">Transferase</keyword>
<dbReference type="Gene3D" id="3.40.50.2020">
    <property type="match status" value="1"/>
</dbReference>
<organism evidence="7 8">
    <name type="scientific">Molorchus minor</name>
    <dbReference type="NCBI Taxonomy" id="1323400"/>
    <lineage>
        <taxon>Eukaryota</taxon>
        <taxon>Metazoa</taxon>
        <taxon>Ecdysozoa</taxon>
        <taxon>Arthropoda</taxon>
        <taxon>Hexapoda</taxon>
        <taxon>Insecta</taxon>
        <taxon>Pterygota</taxon>
        <taxon>Neoptera</taxon>
        <taxon>Endopterygota</taxon>
        <taxon>Coleoptera</taxon>
        <taxon>Polyphaga</taxon>
        <taxon>Cucujiformia</taxon>
        <taxon>Chrysomeloidea</taxon>
        <taxon>Cerambycidae</taxon>
        <taxon>Lamiinae</taxon>
        <taxon>Monochamini</taxon>
        <taxon>Molorchus</taxon>
    </lineage>
</organism>
<comment type="caution">
    <text evidence="7">The sequence shown here is derived from an EMBL/GenBank/DDBJ whole genome shotgun (WGS) entry which is preliminary data.</text>
</comment>
<feature type="domain" description="Phosphoribosyltransferase" evidence="6">
    <location>
        <begin position="43"/>
        <end position="159"/>
    </location>
</feature>
<keyword evidence="3" id="KW-0328">Glycosyltransferase</keyword>
<dbReference type="NCBIfam" id="TIGR00336">
    <property type="entry name" value="pyrE"/>
    <property type="match status" value="1"/>
</dbReference>
<evidence type="ECO:0000256" key="5">
    <source>
        <dbReference type="ARBA" id="ARBA00022975"/>
    </source>
</evidence>
<dbReference type="Pfam" id="PF00156">
    <property type="entry name" value="Pribosyltran"/>
    <property type="match status" value="1"/>
</dbReference>
<keyword evidence="5" id="KW-0665">Pyrimidine biosynthesis</keyword>
<name>A0ABQ9J0J3_9CUCU</name>
<evidence type="ECO:0000256" key="3">
    <source>
        <dbReference type="ARBA" id="ARBA00022676"/>
    </source>
</evidence>
<dbReference type="Proteomes" id="UP001162164">
    <property type="component" value="Unassembled WGS sequence"/>
</dbReference>
<dbReference type="EMBL" id="JAPWTJ010001654">
    <property type="protein sequence ID" value="KAJ8970244.1"/>
    <property type="molecule type" value="Genomic_DNA"/>
</dbReference>
<reference evidence="7" key="1">
    <citation type="journal article" date="2023" name="Insect Mol. Biol.">
        <title>Genome sequencing provides insights into the evolution of gene families encoding plant cell wall-degrading enzymes in longhorned beetles.</title>
        <authorList>
            <person name="Shin N.R."/>
            <person name="Okamura Y."/>
            <person name="Kirsch R."/>
            <person name="Pauchet Y."/>
        </authorList>
    </citation>
    <scope>NUCLEOTIDE SEQUENCE</scope>
    <source>
        <strain evidence="7">MMC_N1</strain>
    </source>
</reference>
<dbReference type="InterPro" id="IPR023031">
    <property type="entry name" value="OPRT"/>
</dbReference>
<dbReference type="InterPro" id="IPR000836">
    <property type="entry name" value="PRTase_dom"/>
</dbReference>
<proteinExistence type="inferred from homology"/>
<dbReference type="CDD" id="cd06223">
    <property type="entry name" value="PRTases_typeI"/>
    <property type="match status" value="1"/>
</dbReference>
<dbReference type="SUPFAM" id="SSF53271">
    <property type="entry name" value="PRTase-like"/>
    <property type="match status" value="1"/>
</dbReference>
<protein>
    <recommendedName>
        <fullName evidence="2">orotate phosphoribosyltransferase</fullName>
        <ecNumber evidence="2">2.4.2.10</ecNumber>
    </recommendedName>
</protein>
<dbReference type="PANTHER" id="PTHR19278">
    <property type="entry name" value="OROTATE PHOSPHORIBOSYLTRANSFERASE"/>
    <property type="match status" value="1"/>
</dbReference>